<evidence type="ECO:0000313" key="2">
    <source>
        <dbReference type="Proteomes" id="UP000249390"/>
    </source>
</evidence>
<name>A0A328DNT5_9ASTE</name>
<sequence>MVGALPWQVKHLNKVLVFGFGGEMVRGFPALPSSCRVCLQLLFFLSVFTFISSGSAPKNHYQHHHQNERMNCYWTGDDNAYCVRVNDQELTAKVLALLNTSKKGTLKFDPLLDWFF</sequence>
<dbReference type="EMBL" id="NQVE01000115">
    <property type="protein sequence ID" value="RAL47335.1"/>
    <property type="molecule type" value="Genomic_DNA"/>
</dbReference>
<proteinExistence type="predicted"/>
<keyword evidence="2" id="KW-1185">Reference proteome</keyword>
<dbReference type="AlphaFoldDB" id="A0A328DNT5"/>
<evidence type="ECO:0000313" key="1">
    <source>
        <dbReference type="EMBL" id="RAL47335.1"/>
    </source>
</evidence>
<reference evidence="1 2" key="1">
    <citation type="submission" date="2018-06" db="EMBL/GenBank/DDBJ databases">
        <title>The Genome of Cuscuta australis (Dodder) Provides Insight into the Evolution of Plant Parasitism.</title>
        <authorList>
            <person name="Liu H."/>
        </authorList>
    </citation>
    <scope>NUCLEOTIDE SEQUENCE [LARGE SCALE GENOMIC DNA]</scope>
    <source>
        <strain evidence="2">cv. Yunnan</strain>
        <tissue evidence="1">Vines</tissue>
    </source>
</reference>
<protein>
    <submittedName>
        <fullName evidence="1">Uncharacterized protein</fullName>
    </submittedName>
</protein>
<gene>
    <name evidence="1" type="ORF">DM860_013300</name>
</gene>
<accession>A0A328DNT5</accession>
<dbReference type="Proteomes" id="UP000249390">
    <property type="component" value="Unassembled WGS sequence"/>
</dbReference>
<comment type="caution">
    <text evidence="1">The sequence shown here is derived from an EMBL/GenBank/DDBJ whole genome shotgun (WGS) entry which is preliminary data.</text>
</comment>
<organism evidence="1 2">
    <name type="scientific">Cuscuta australis</name>
    <dbReference type="NCBI Taxonomy" id="267555"/>
    <lineage>
        <taxon>Eukaryota</taxon>
        <taxon>Viridiplantae</taxon>
        <taxon>Streptophyta</taxon>
        <taxon>Embryophyta</taxon>
        <taxon>Tracheophyta</taxon>
        <taxon>Spermatophyta</taxon>
        <taxon>Magnoliopsida</taxon>
        <taxon>eudicotyledons</taxon>
        <taxon>Gunneridae</taxon>
        <taxon>Pentapetalae</taxon>
        <taxon>asterids</taxon>
        <taxon>lamiids</taxon>
        <taxon>Solanales</taxon>
        <taxon>Convolvulaceae</taxon>
        <taxon>Cuscuteae</taxon>
        <taxon>Cuscuta</taxon>
        <taxon>Cuscuta subgen. Grammica</taxon>
        <taxon>Cuscuta sect. Cleistogrammica</taxon>
    </lineage>
</organism>